<name>M1X0Z0_9NOST</name>
<gene>
    <name evidence="1" type="ORF">RINTHH_16330</name>
</gene>
<sequence length="39" mass="4344">MISTFFAGLSLLIFLGVINTCTSYFFFMDIKSQTGNNNS</sequence>
<evidence type="ECO:0000313" key="1">
    <source>
        <dbReference type="EMBL" id="CCH67788.1"/>
    </source>
</evidence>
<proteinExistence type="predicted"/>
<comment type="caution">
    <text evidence="1">The sequence shown here is derived from an EMBL/GenBank/DDBJ whole genome shotgun (WGS) entry which is preliminary data.</text>
</comment>
<reference evidence="2" key="2">
    <citation type="submission" date="2016-01" db="EMBL/GenBank/DDBJ databases">
        <title>Diatom-associated endosymboitic cyanobacterium lacks core nitrogen metabolism enzymes.</title>
        <authorList>
            <person name="Hilton J.A."/>
            <person name="Foster R.A."/>
            <person name="Tripp H.J."/>
            <person name="Carter B.J."/>
            <person name="Zehr J.P."/>
            <person name="Villareal T.A."/>
        </authorList>
    </citation>
    <scope>NUCLEOTIDE SEQUENCE [LARGE SCALE GENOMIC DNA]</scope>
    <source>
        <strain evidence="2">HH01</strain>
    </source>
</reference>
<protein>
    <submittedName>
        <fullName evidence="1">Uncharacterized protein</fullName>
    </submittedName>
</protein>
<keyword evidence="2" id="KW-1185">Reference proteome</keyword>
<evidence type="ECO:0000313" key="2">
    <source>
        <dbReference type="Proteomes" id="UP000053051"/>
    </source>
</evidence>
<dbReference type="EMBL" id="CAIY01000060">
    <property type="protein sequence ID" value="CCH67788.1"/>
    <property type="molecule type" value="Genomic_DNA"/>
</dbReference>
<dbReference type="AlphaFoldDB" id="M1X0Z0"/>
<reference evidence="1 2" key="1">
    <citation type="submission" date="2012-05" db="EMBL/GenBank/DDBJ databases">
        <authorList>
            <person name="Hilton J."/>
        </authorList>
    </citation>
    <scope>NUCLEOTIDE SEQUENCE [LARGE SCALE GENOMIC DNA]</scope>
    <source>
        <strain evidence="1 2">HH01</strain>
    </source>
</reference>
<dbReference type="Proteomes" id="UP000053051">
    <property type="component" value="Unassembled WGS sequence"/>
</dbReference>
<accession>M1X0Z0</accession>
<organism evidence="1 2">
    <name type="scientific">Richelia intracellularis HH01</name>
    <dbReference type="NCBI Taxonomy" id="1165094"/>
    <lineage>
        <taxon>Bacteria</taxon>
        <taxon>Bacillati</taxon>
        <taxon>Cyanobacteriota</taxon>
        <taxon>Cyanophyceae</taxon>
        <taxon>Nostocales</taxon>
        <taxon>Nostocaceae</taxon>
        <taxon>Richelia</taxon>
    </lineage>
</organism>